<dbReference type="RefSeq" id="WP_169664413.1">
    <property type="nucleotide sequence ID" value="NZ_CP076132.1"/>
</dbReference>
<gene>
    <name evidence="2" type="ORF">KMW28_05045</name>
</gene>
<evidence type="ECO:0000256" key="1">
    <source>
        <dbReference type="SAM" id="MobiDB-lite"/>
    </source>
</evidence>
<name>A0AAX1NBD0_9BACT</name>
<dbReference type="AlphaFoldDB" id="A0AAX1NBD0"/>
<dbReference type="PROSITE" id="PS51257">
    <property type="entry name" value="PROKAR_LIPOPROTEIN"/>
    <property type="match status" value="1"/>
</dbReference>
<reference evidence="2 3" key="1">
    <citation type="submission" date="2021-05" db="EMBL/GenBank/DDBJ databases">
        <title>Comparative genomic studies on the polysaccharide-degrading batcterial strains of the Flammeovirga genus.</title>
        <authorList>
            <person name="Zewei F."/>
            <person name="Zheng Z."/>
            <person name="Yu L."/>
            <person name="Ruyue G."/>
            <person name="Yanhong M."/>
            <person name="Yuanyuan C."/>
            <person name="Jingyan G."/>
            <person name="Wenjun H."/>
        </authorList>
    </citation>
    <scope>NUCLEOTIDE SEQUENCE [LARGE SCALE GENOMIC DNA]</scope>
    <source>
        <strain evidence="2 3">NBRC:100898</strain>
    </source>
</reference>
<dbReference type="EMBL" id="CP076132">
    <property type="protein sequence ID" value="QWG02948.1"/>
    <property type="molecule type" value="Genomic_DNA"/>
</dbReference>
<feature type="region of interest" description="Disordered" evidence="1">
    <location>
        <begin position="29"/>
        <end position="52"/>
    </location>
</feature>
<sequence length="410" mass="48179">MKISFNKLFFILYFVAVLSSCTEEKVTPEIVPDDDTTTEVEEKEPQPHPQRPLFRTDDFIYTFDRIMRGCYGGNYVMTSELDGNTLLKTTASIPQLGKFGEDIITFKHITDEYDSVITTNVTFNDTDYQVELDYEMTNSPHLITYINSSTGLIRSVKNNLLSPFNRILHESYSEGDYNLIFYNQHGTENGLGIDRFENNYPIPYDGHVAYDEQNRVAIVEIPGSYGYRYEYTYDDQQRFSTIKCASNNYYTNDYIKRFEYFEDHFVVNINYDENSSEKGYYDVYYGMNKKVLKSRNNQDTYYVDTYFALDTAHLMLYNKEHLIYKKDHDNEGQLSLILKRTIEDQYVRNSEVKFNVYDTNNVFLGTMDFHNNNFTDTEGVIHGGRPEFLEDIYFSYGVTFYNPMSTHIPF</sequence>
<organism evidence="2 3">
    <name type="scientific">Flammeovirga yaeyamensis</name>
    <dbReference type="NCBI Taxonomy" id="367791"/>
    <lineage>
        <taxon>Bacteria</taxon>
        <taxon>Pseudomonadati</taxon>
        <taxon>Bacteroidota</taxon>
        <taxon>Cytophagia</taxon>
        <taxon>Cytophagales</taxon>
        <taxon>Flammeovirgaceae</taxon>
        <taxon>Flammeovirga</taxon>
    </lineage>
</organism>
<evidence type="ECO:0008006" key="4">
    <source>
        <dbReference type="Google" id="ProtNLM"/>
    </source>
</evidence>
<protein>
    <recommendedName>
        <fullName evidence="4">YD repeat-containing protein</fullName>
    </recommendedName>
</protein>
<evidence type="ECO:0000313" key="3">
    <source>
        <dbReference type="Proteomes" id="UP000678679"/>
    </source>
</evidence>
<proteinExistence type="predicted"/>
<dbReference type="Proteomes" id="UP000678679">
    <property type="component" value="Chromosome 1"/>
</dbReference>
<accession>A0AAX1NBD0</accession>
<dbReference type="KEGG" id="fya:KMW28_05045"/>
<feature type="compositionally biased region" description="Acidic residues" evidence="1">
    <location>
        <begin position="31"/>
        <end position="42"/>
    </location>
</feature>
<keyword evidence="3" id="KW-1185">Reference proteome</keyword>
<evidence type="ECO:0000313" key="2">
    <source>
        <dbReference type="EMBL" id="QWG02948.1"/>
    </source>
</evidence>